<feature type="compositionally biased region" description="Low complexity" evidence="1">
    <location>
        <begin position="100"/>
        <end position="109"/>
    </location>
</feature>
<evidence type="ECO:0000259" key="2">
    <source>
        <dbReference type="Pfam" id="PF19289"/>
    </source>
</evidence>
<dbReference type="InterPro" id="IPR036059">
    <property type="entry name" value="TldD/PmbA_sf"/>
</dbReference>
<feature type="region of interest" description="Disordered" evidence="1">
    <location>
        <begin position="100"/>
        <end position="121"/>
    </location>
</feature>
<dbReference type="EMBL" id="CP159218">
    <property type="protein sequence ID" value="XCG64205.1"/>
    <property type="molecule type" value="Genomic_DNA"/>
</dbReference>
<dbReference type="PANTHER" id="PTHR43666">
    <property type="entry name" value="TLDD PROTEIN"/>
    <property type="match status" value="1"/>
</dbReference>
<dbReference type="RefSeq" id="WP_353649818.1">
    <property type="nucleotide sequence ID" value="NZ_CP159218.1"/>
</dbReference>
<name>A0AAU8DSE0_9ACTN</name>
<evidence type="ECO:0000256" key="1">
    <source>
        <dbReference type="SAM" id="MobiDB-lite"/>
    </source>
</evidence>
<dbReference type="AlphaFoldDB" id="A0AAU8DSE0"/>
<accession>A0AAU8DSE0</accession>
<organism evidence="3">
    <name type="scientific">Nakamurella sp. A5-74</name>
    <dbReference type="NCBI Taxonomy" id="3158264"/>
    <lineage>
        <taxon>Bacteria</taxon>
        <taxon>Bacillati</taxon>
        <taxon>Actinomycetota</taxon>
        <taxon>Actinomycetes</taxon>
        <taxon>Nakamurellales</taxon>
        <taxon>Nakamurellaceae</taxon>
        <taxon>Nakamurella</taxon>
    </lineage>
</organism>
<protein>
    <submittedName>
        <fullName evidence="3">Metallopeptidase TldD-related protein</fullName>
    </submittedName>
</protein>
<reference evidence="3" key="1">
    <citation type="submission" date="2024-05" db="EMBL/GenBank/DDBJ databases">
        <authorList>
            <person name="Cai S.Y."/>
            <person name="Jin L.M."/>
            <person name="Li H.R."/>
        </authorList>
    </citation>
    <scope>NUCLEOTIDE SEQUENCE</scope>
    <source>
        <strain evidence="3">A5-74</strain>
    </source>
</reference>
<feature type="domain" description="Metalloprotease TldD/E C-terminal" evidence="2">
    <location>
        <begin position="238"/>
        <end position="472"/>
    </location>
</feature>
<dbReference type="InterPro" id="IPR045569">
    <property type="entry name" value="Metalloprtase-TldD/E_C"/>
</dbReference>
<dbReference type="Pfam" id="PF19289">
    <property type="entry name" value="PmbA_TldD_3rd"/>
    <property type="match status" value="1"/>
</dbReference>
<sequence>MSDHSDQATSVLTPQQIIEAALAASRTDGCVVVVRSIGEANVRWANNTVTTSGLAASLSWFVVAVDGRTAGTHAGSAVDAASAAAVAGVVAAAEGAARSAAASGPARDAQPLIEPGSGSGVDADFGDAPAAESFGVYDALLPGLSAAFDGARGGERILYGFARHELATTYLGSSTGLRRRWVQPTGTLEVNAKSSDLTRSSWAGASTADFRDVDVESMADDLTRRLGWADRTVQLEAGRYDTVLPPTSVADFLIHLAWSAGARASYEGRSAFSAPGGGVKLGERVSDRPLELYCDPAEPGIESVPFVAVDSSGYEEQFSVFDNGAPIGRSSLVRDGKLDGLVHTRATAAEYATAATIPADNLVLRGGDGSRSIDDLVAGVDRGLLITSQWYLREVDPMTMLLTGLTRDGVYLIERGEVTAAVNNFRFNMSPFDVLRRASDVGGTQRCLSREWSDWFTRTAMPPMRVDGFHMSSVSKAQ</sequence>
<proteinExistence type="predicted"/>
<dbReference type="PANTHER" id="PTHR43666:SF1">
    <property type="entry name" value="CONSERVED PROTEIN"/>
    <property type="match status" value="1"/>
</dbReference>
<dbReference type="GO" id="GO:0006508">
    <property type="term" value="P:proteolysis"/>
    <property type="evidence" value="ECO:0007669"/>
    <property type="project" value="InterPro"/>
</dbReference>
<gene>
    <name evidence="3" type="ORF">ABLG96_02325</name>
</gene>
<dbReference type="GO" id="GO:0008237">
    <property type="term" value="F:metallopeptidase activity"/>
    <property type="evidence" value="ECO:0007669"/>
    <property type="project" value="InterPro"/>
</dbReference>
<dbReference type="SUPFAM" id="SSF111283">
    <property type="entry name" value="Putative modulator of DNA gyrase, PmbA/TldD"/>
    <property type="match status" value="1"/>
</dbReference>
<evidence type="ECO:0000313" key="3">
    <source>
        <dbReference type="EMBL" id="XCG64205.1"/>
    </source>
</evidence>